<evidence type="ECO:0000256" key="1">
    <source>
        <dbReference type="SAM" id="Phobius"/>
    </source>
</evidence>
<sequence>MAFRSMNHWKQMSTALHGYATSTSPKMKPYSSAAGATKKPQQSNVKRFMRGDFVPVYVVVGIIAVSVGLGLHTTKQHLKHNPYVYVKNERREMLLEVVEPERVVAESDKFVKNSFFRKVAHVQEFDDYNHAIQDPIRKDVFTHKPDPPRS</sequence>
<name>A0A540MVJ8_MALBA</name>
<reference evidence="2 3" key="1">
    <citation type="journal article" date="2019" name="G3 (Bethesda)">
        <title>Sequencing of a Wild Apple (Malus baccata) Genome Unravels the Differences Between Cultivated and Wild Apple Species Regarding Disease Resistance and Cold Tolerance.</title>
        <authorList>
            <person name="Chen X."/>
        </authorList>
    </citation>
    <scope>NUCLEOTIDE SEQUENCE [LARGE SCALE GENOMIC DNA]</scope>
    <source>
        <strain evidence="3">cv. Shandingzi</strain>
        <tissue evidence="2">Leaves</tissue>
    </source>
</reference>
<dbReference type="AlphaFoldDB" id="A0A540MVJ8"/>
<dbReference type="EMBL" id="VIEB01000168">
    <property type="protein sequence ID" value="TQE02779.1"/>
    <property type="molecule type" value="Genomic_DNA"/>
</dbReference>
<keyword evidence="1" id="KW-1133">Transmembrane helix</keyword>
<evidence type="ECO:0000313" key="3">
    <source>
        <dbReference type="Proteomes" id="UP000315295"/>
    </source>
</evidence>
<dbReference type="STRING" id="106549.A0A540MVJ8"/>
<accession>A0A540MVJ8</accession>
<keyword evidence="1" id="KW-0472">Membrane</keyword>
<proteinExistence type="predicted"/>
<evidence type="ECO:0000313" key="2">
    <source>
        <dbReference type="EMBL" id="TQE02779.1"/>
    </source>
</evidence>
<keyword evidence="3" id="KW-1185">Reference proteome</keyword>
<dbReference type="Proteomes" id="UP000315295">
    <property type="component" value="Unassembled WGS sequence"/>
</dbReference>
<protein>
    <submittedName>
        <fullName evidence="2">Uncharacterized protein</fullName>
    </submittedName>
</protein>
<feature type="transmembrane region" description="Helical" evidence="1">
    <location>
        <begin position="53"/>
        <end position="71"/>
    </location>
</feature>
<gene>
    <name evidence="2" type="ORF">C1H46_011608</name>
</gene>
<organism evidence="2 3">
    <name type="scientific">Malus baccata</name>
    <name type="common">Siberian crab apple</name>
    <name type="synonym">Pyrus baccata</name>
    <dbReference type="NCBI Taxonomy" id="106549"/>
    <lineage>
        <taxon>Eukaryota</taxon>
        <taxon>Viridiplantae</taxon>
        <taxon>Streptophyta</taxon>
        <taxon>Embryophyta</taxon>
        <taxon>Tracheophyta</taxon>
        <taxon>Spermatophyta</taxon>
        <taxon>Magnoliopsida</taxon>
        <taxon>eudicotyledons</taxon>
        <taxon>Gunneridae</taxon>
        <taxon>Pentapetalae</taxon>
        <taxon>rosids</taxon>
        <taxon>fabids</taxon>
        <taxon>Rosales</taxon>
        <taxon>Rosaceae</taxon>
        <taxon>Amygdaloideae</taxon>
        <taxon>Maleae</taxon>
        <taxon>Malus</taxon>
    </lineage>
</organism>
<dbReference type="PANTHER" id="PTHR33919:SF11">
    <property type="entry name" value="EXPRESSED PROTEIN"/>
    <property type="match status" value="1"/>
</dbReference>
<comment type="caution">
    <text evidence="2">The sequence shown here is derived from an EMBL/GenBank/DDBJ whole genome shotgun (WGS) entry which is preliminary data.</text>
</comment>
<dbReference type="PANTHER" id="PTHR33919">
    <property type="entry name" value="OS09G0127700 PROTEIN"/>
    <property type="match status" value="1"/>
</dbReference>
<keyword evidence="1" id="KW-0812">Transmembrane</keyword>